<keyword evidence="2" id="KW-0812">Transmembrane</keyword>
<dbReference type="SUPFAM" id="SSF144083">
    <property type="entry name" value="Magnesium transport protein CorA, transmembrane region"/>
    <property type="match status" value="1"/>
</dbReference>
<comment type="subcellular location">
    <subcellularLocation>
        <location evidence="1">Cell membrane</location>
        <topology evidence="1">Multi-pass membrane protein</topology>
    </subcellularLocation>
</comment>
<dbReference type="InterPro" id="IPR045863">
    <property type="entry name" value="CorA_TM1_TM2"/>
</dbReference>
<dbReference type="GO" id="GO:0015095">
    <property type="term" value="F:magnesium ion transmembrane transporter activity"/>
    <property type="evidence" value="ECO:0007669"/>
    <property type="project" value="TreeGrafter"/>
</dbReference>
<dbReference type="STRING" id="765257.A0A0C9ZER7"/>
<keyword evidence="4" id="KW-0472">Membrane</keyword>
<sequence length="530" mass="60588">MPGRTPAPTYRHAAPSGPWPWMDFDVDPHTSSSLSAEVDGTWKGYPQNLFGNWTPEQVDRSRMLTNCHSGTCKIYTVDVVKNGTFDRDMASKVLDVPVSGLDEFWENVNVKRPENVRLRAIFVDNMTVDVLKMLGTKYNIEPFFFSSSMNWIPSRYQEAEKDNEGDHITIILPFVRARQGRKARPVSLRSSSSLSVTSGPAPLEDSNQIIDTQASLPLAPSDWVLVQDLLAVHMVRHVESSSIISYHPRQRTSAKRLHALIQRTSNSVYWSKMFKASSDPTLLLLTYLWYVLYAWDETFEELCKYISWLETQVLSTNDIQLTRQLHIVQAHLLHYRSLLQAFRKSVEFVRDTRNPAVSVLGKQEQYESAQILQREADNLLSEISRLESLRMIQSDRLKNIMDLAFASVNIDDSRYTKRLTEATVRDSAAMKQISYLTMVFLPASFTASLFGMNVREFIGDPNGVPAPETLPRYVAVTLSLTIFTVWLVIALQPHSSVHPPGCSPWRRFGWPIFFVRDRLTRRKAPEKRVL</sequence>
<evidence type="ECO:0000256" key="4">
    <source>
        <dbReference type="ARBA" id="ARBA00023136"/>
    </source>
</evidence>
<feature type="coiled-coil region" evidence="5">
    <location>
        <begin position="362"/>
        <end position="389"/>
    </location>
</feature>
<dbReference type="PANTHER" id="PTHR46494:SF1">
    <property type="entry name" value="CORA FAMILY METAL ION TRANSPORTER (EUROFUNG)"/>
    <property type="match status" value="1"/>
</dbReference>
<protein>
    <recommendedName>
        <fullName evidence="8">Magnesium transporter</fullName>
    </recommendedName>
</protein>
<dbReference type="GO" id="GO:0005886">
    <property type="term" value="C:plasma membrane"/>
    <property type="evidence" value="ECO:0007669"/>
    <property type="project" value="UniProtKB-SubCell"/>
</dbReference>
<dbReference type="Gene3D" id="1.20.58.340">
    <property type="entry name" value="Magnesium transport protein CorA, transmembrane region"/>
    <property type="match status" value="1"/>
</dbReference>
<accession>A0A0C9ZER7</accession>
<dbReference type="OrthoDB" id="3231000at2759"/>
<keyword evidence="7" id="KW-1185">Reference proteome</keyword>
<dbReference type="AlphaFoldDB" id="A0A0C9ZER7"/>
<reference evidence="6 7" key="1">
    <citation type="submission" date="2014-04" db="EMBL/GenBank/DDBJ databases">
        <authorList>
            <consortium name="DOE Joint Genome Institute"/>
            <person name="Kuo A."/>
            <person name="Kohler A."/>
            <person name="Costa M.D."/>
            <person name="Nagy L.G."/>
            <person name="Floudas D."/>
            <person name="Copeland A."/>
            <person name="Barry K.W."/>
            <person name="Cichocki N."/>
            <person name="Veneault-Fourrey C."/>
            <person name="LaButti K."/>
            <person name="Lindquist E.A."/>
            <person name="Lipzen A."/>
            <person name="Lundell T."/>
            <person name="Morin E."/>
            <person name="Murat C."/>
            <person name="Sun H."/>
            <person name="Tunlid A."/>
            <person name="Henrissat B."/>
            <person name="Grigoriev I.V."/>
            <person name="Hibbett D.S."/>
            <person name="Martin F."/>
            <person name="Nordberg H.P."/>
            <person name="Cantor M.N."/>
            <person name="Hua S.X."/>
        </authorList>
    </citation>
    <scope>NUCLEOTIDE SEQUENCE [LARGE SCALE GENOMIC DNA]</scope>
    <source>
        <strain evidence="6 7">441</strain>
    </source>
</reference>
<name>A0A0C9ZER7_9AGAM</name>
<keyword evidence="5" id="KW-0175">Coiled coil</keyword>
<evidence type="ECO:0008006" key="8">
    <source>
        <dbReference type="Google" id="ProtNLM"/>
    </source>
</evidence>
<dbReference type="GO" id="GO:0015087">
    <property type="term" value="F:cobalt ion transmembrane transporter activity"/>
    <property type="evidence" value="ECO:0007669"/>
    <property type="project" value="TreeGrafter"/>
</dbReference>
<evidence type="ECO:0000256" key="1">
    <source>
        <dbReference type="ARBA" id="ARBA00004651"/>
    </source>
</evidence>
<proteinExistence type="predicted"/>
<reference evidence="7" key="2">
    <citation type="submission" date="2015-01" db="EMBL/GenBank/DDBJ databases">
        <title>Evolutionary Origins and Diversification of the Mycorrhizal Mutualists.</title>
        <authorList>
            <consortium name="DOE Joint Genome Institute"/>
            <consortium name="Mycorrhizal Genomics Consortium"/>
            <person name="Kohler A."/>
            <person name="Kuo A."/>
            <person name="Nagy L.G."/>
            <person name="Floudas D."/>
            <person name="Copeland A."/>
            <person name="Barry K.W."/>
            <person name="Cichocki N."/>
            <person name="Veneault-Fourrey C."/>
            <person name="LaButti K."/>
            <person name="Lindquist E.A."/>
            <person name="Lipzen A."/>
            <person name="Lundell T."/>
            <person name="Morin E."/>
            <person name="Murat C."/>
            <person name="Riley R."/>
            <person name="Ohm R."/>
            <person name="Sun H."/>
            <person name="Tunlid A."/>
            <person name="Henrissat B."/>
            <person name="Grigoriev I.V."/>
            <person name="Hibbett D.S."/>
            <person name="Martin F."/>
        </authorList>
    </citation>
    <scope>NUCLEOTIDE SEQUENCE [LARGE SCALE GENOMIC DNA]</scope>
    <source>
        <strain evidence="7">441</strain>
    </source>
</reference>
<dbReference type="PANTHER" id="PTHR46494">
    <property type="entry name" value="CORA FAMILY METAL ION TRANSPORTER (EUROFUNG)"/>
    <property type="match status" value="1"/>
</dbReference>
<keyword evidence="3" id="KW-1133">Transmembrane helix</keyword>
<evidence type="ECO:0000313" key="6">
    <source>
        <dbReference type="EMBL" id="KIK27836.1"/>
    </source>
</evidence>
<dbReference type="GO" id="GO:0000287">
    <property type="term" value="F:magnesium ion binding"/>
    <property type="evidence" value="ECO:0007669"/>
    <property type="project" value="TreeGrafter"/>
</dbReference>
<dbReference type="EMBL" id="KN833694">
    <property type="protein sequence ID" value="KIK27836.1"/>
    <property type="molecule type" value="Genomic_DNA"/>
</dbReference>
<evidence type="ECO:0000256" key="5">
    <source>
        <dbReference type="SAM" id="Coils"/>
    </source>
</evidence>
<dbReference type="InterPro" id="IPR002523">
    <property type="entry name" value="MgTranspt_CorA/ZnTranspt_ZntB"/>
</dbReference>
<evidence type="ECO:0000256" key="2">
    <source>
        <dbReference type="ARBA" id="ARBA00022692"/>
    </source>
</evidence>
<dbReference type="HOGENOM" id="CLU_018401_0_0_1"/>
<dbReference type="GO" id="GO:0050897">
    <property type="term" value="F:cobalt ion binding"/>
    <property type="evidence" value="ECO:0007669"/>
    <property type="project" value="TreeGrafter"/>
</dbReference>
<dbReference type="Pfam" id="PF01544">
    <property type="entry name" value="CorA"/>
    <property type="match status" value="1"/>
</dbReference>
<dbReference type="Proteomes" id="UP000054018">
    <property type="component" value="Unassembled WGS sequence"/>
</dbReference>
<organism evidence="6 7">
    <name type="scientific">Pisolithus microcarpus 441</name>
    <dbReference type="NCBI Taxonomy" id="765257"/>
    <lineage>
        <taxon>Eukaryota</taxon>
        <taxon>Fungi</taxon>
        <taxon>Dikarya</taxon>
        <taxon>Basidiomycota</taxon>
        <taxon>Agaricomycotina</taxon>
        <taxon>Agaricomycetes</taxon>
        <taxon>Agaricomycetidae</taxon>
        <taxon>Boletales</taxon>
        <taxon>Sclerodermatineae</taxon>
        <taxon>Pisolithaceae</taxon>
        <taxon>Pisolithus</taxon>
    </lineage>
</organism>
<gene>
    <name evidence="6" type="ORF">PISMIDRAFT_674125</name>
</gene>
<evidence type="ECO:0000256" key="3">
    <source>
        <dbReference type="ARBA" id="ARBA00022989"/>
    </source>
</evidence>
<evidence type="ECO:0000313" key="7">
    <source>
        <dbReference type="Proteomes" id="UP000054018"/>
    </source>
</evidence>